<dbReference type="SUPFAM" id="SSF52777">
    <property type="entry name" value="CoA-dependent acyltransferases"/>
    <property type="match status" value="2"/>
</dbReference>
<feature type="compositionally biased region" description="Basic and acidic residues" evidence="4">
    <location>
        <begin position="470"/>
        <end position="495"/>
    </location>
</feature>
<dbReference type="GO" id="GO:0008610">
    <property type="term" value="P:lipid biosynthetic process"/>
    <property type="evidence" value="ECO:0007669"/>
    <property type="project" value="UniProtKB-ARBA"/>
</dbReference>
<dbReference type="PANTHER" id="PTHR45527:SF1">
    <property type="entry name" value="FATTY ACID SYNTHASE"/>
    <property type="match status" value="1"/>
</dbReference>
<feature type="region of interest" description="Disordered" evidence="4">
    <location>
        <begin position="464"/>
        <end position="495"/>
    </location>
</feature>
<dbReference type="PROSITE" id="PS00012">
    <property type="entry name" value="PHOSPHOPANTETHEINE"/>
    <property type="match status" value="1"/>
</dbReference>
<dbReference type="InterPro" id="IPR023213">
    <property type="entry name" value="CAT-like_dom_sf"/>
</dbReference>
<keyword evidence="2" id="KW-0596">Phosphopantetheine</keyword>
<evidence type="ECO:0000313" key="7">
    <source>
        <dbReference type="Proteomes" id="UP000644020"/>
    </source>
</evidence>
<dbReference type="Gene3D" id="3.30.559.10">
    <property type="entry name" value="Chloramphenicol acetyltransferase-like domain"/>
    <property type="match status" value="1"/>
</dbReference>
<proteinExistence type="predicted"/>
<dbReference type="Pfam" id="PF00550">
    <property type="entry name" value="PP-binding"/>
    <property type="match status" value="1"/>
</dbReference>
<name>A0A918W721_9ACTN</name>
<dbReference type="GO" id="GO:0043041">
    <property type="term" value="P:amino acid activation for nonribosomal peptide biosynthetic process"/>
    <property type="evidence" value="ECO:0007669"/>
    <property type="project" value="TreeGrafter"/>
</dbReference>
<keyword evidence="3" id="KW-0597">Phosphoprotein</keyword>
<evidence type="ECO:0000259" key="5">
    <source>
        <dbReference type="PROSITE" id="PS50075"/>
    </source>
</evidence>
<dbReference type="SUPFAM" id="SSF47336">
    <property type="entry name" value="ACP-like"/>
    <property type="match status" value="1"/>
</dbReference>
<dbReference type="InterPro" id="IPR006162">
    <property type="entry name" value="Ppantetheine_attach_site"/>
</dbReference>
<protein>
    <recommendedName>
        <fullName evidence="5">Carrier domain-containing protein</fullName>
    </recommendedName>
</protein>
<evidence type="ECO:0000256" key="3">
    <source>
        <dbReference type="ARBA" id="ARBA00022553"/>
    </source>
</evidence>
<evidence type="ECO:0000256" key="1">
    <source>
        <dbReference type="ARBA" id="ARBA00001957"/>
    </source>
</evidence>
<dbReference type="CDD" id="cd19531">
    <property type="entry name" value="LCL_NRPS-like"/>
    <property type="match status" value="1"/>
</dbReference>
<gene>
    <name evidence="6" type="ORF">GCM10010305_18150</name>
</gene>
<dbReference type="RefSeq" id="WP_189976066.1">
    <property type="nucleotide sequence ID" value="NZ_BMUL01000004.1"/>
</dbReference>
<keyword evidence="7" id="KW-1185">Reference proteome</keyword>
<evidence type="ECO:0000256" key="2">
    <source>
        <dbReference type="ARBA" id="ARBA00022450"/>
    </source>
</evidence>
<dbReference type="InterPro" id="IPR009081">
    <property type="entry name" value="PP-bd_ACP"/>
</dbReference>
<feature type="domain" description="Carrier" evidence="5">
    <location>
        <begin position="491"/>
        <end position="565"/>
    </location>
</feature>
<dbReference type="GO" id="GO:0003824">
    <property type="term" value="F:catalytic activity"/>
    <property type="evidence" value="ECO:0007669"/>
    <property type="project" value="InterPro"/>
</dbReference>
<dbReference type="Pfam" id="PF00668">
    <property type="entry name" value="Condensation"/>
    <property type="match status" value="1"/>
</dbReference>
<dbReference type="Gene3D" id="3.30.559.30">
    <property type="entry name" value="Nonribosomal peptide synthetase, condensation domain"/>
    <property type="match status" value="1"/>
</dbReference>
<comment type="cofactor">
    <cofactor evidence="1">
        <name>pantetheine 4'-phosphate</name>
        <dbReference type="ChEBI" id="CHEBI:47942"/>
    </cofactor>
</comment>
<dbReference type="AlphaFoldDB" id="A0A918W721"/>
<accession>A0A918W721</accession>
<reference evidence="6" key="1">
    <citation type="journal article" date="2014" name="Int. J. Syst. Evol. Microbiol.">
        <title>Complete genome sequence of Corynebacterium casei LMG S-19264T (=DSM 44701T), isolated from a smear-ripened cheese.</title>
        <authorList>
            <consortium name="US DOE Joint Genome Institute (JGI-PGF)"/>
            <person name="Walter F."/>
            <person name="Albersmeier A."/>
            <person name="Kalinowski J."/>
            <person name="Ruckert C."/>
        </authorList>
    </citation>
    <scope>NUCLEOTIDE SEQUENCE</scope>
    <source>
        <strain evidence="6">JCM 4518</strain>
    </source>
</reference>
<evidence type="ECO:0000256" key="4">
    <source>
        <dbReference type="SAM" id="MobiDB-lite"/>
    </source>
</evidence>
<dbReference type="PROSITE" id="PS50075">
    <property type="entry name" value="CARRIER"/>
    <property type="match status" value="1"/>
</dbReference>
<comment type="caution">
    <text evidence="6">The sequence shown here is derived from an EMBL/GenBank/DDBJ whole genome shotgun (WGS) entry which is preliminary data.</text>
</comment>
<dbReference type="InterPro" id="IPR036736">
    <property type="entry name" value="ACP-like_sf"/>
</dbReference>
<reference evidence="6" key="2">
    <citation type="submission" date="2020-09" db="EMBL/GenBank/DDBJ databases">
        <authorList>
            <person name="Sun Q."/>
            <person name="Ohkuma M."/>
        </authorList>
    </citation>
    <scope>NUCLEOTIDE SEQUENCE</scope>
    <source>
        <strain evidence="6">JCM 4518</strain>
    </source>
</reference>
<evidence type="ECO:0000313" key="6">
    <source>
        <dbReference type="EMBL" id="GHA75780.1"/>
    </source>
</evidence>
<dbReference type="GO" id="GO:0005829">
    <property type="term" value="C:cytosol"/>
    <property type="evidence" value="ECO:0007669"/>
    <property type="project" value="TreeGrafter"/>
</dbReference>
<dbReference type="Proteomes" id="UP000644020">
    <property type="component" value="Unassembled WGS sequence"/>
</dbReference>
<organism evidence="6 7">
    <name type="scientific">Streptomyces termitum</name>
    <dbReference type="NCBI Taxonomy" id="67368"/>
    <lineage>
        <taxon>Bacteria</taxon>
        <taxon>Bacillati</taxon>
        <taxon>Actinomycetota</taxon>
        <taxon>Actinomycetes</taxon>
        <taxon>Kitasatosporales</taxon>
        <taxon>Streptomycetaceae</taxon>
        <taxon>Streptomyces</taxon>
    </lineage>
</organism>
<dbReference type="EMBL" id="BMUL01000004">
    <property type="protein sequence ID" value="GHA75780.1"/>
    <property type="molecule type" value="Genomic_DNA"/>
</dbReference>
<dbReference type="GO" id="GO:0044550">
    <property type="term" value="P:secondary metabolite biosynthetic process"/>
    <property type="evidence" value="ECO:0007669"/>
    <property type="project" value="TreeGrafter"/>
</dbReference>
<dbReference type="GO" id="GO:0031177">
    <property type="term" value="F:phosphopantetheine binding"/>
    <property type="evidence" value="ECO:0007669"/>
    <property type="project" value="TreeGrafter"/>
</dbReference>
<dbReference type="InterPro" id="IPR001242">
    <property type="entry name" value="Condensation_dom"/>
</dbReference>
<dbReference type="Gene3D" id="1.10.1200.10">
    <property type="entry name" value="ACP-like"/>
    <property type="match status" value="1"/>
</dbReference>
<dbReference type="PANTHER" id="PTHR45527">
    <property type="entry name" value="NONRIBOSOMAL PEPTIDE SYNTHETASE"/>
    <property type="match status" value="1"/>
</dbReference>
<sequence length="571" mass="60657">MTQTQPQTQTQAQAQAEVPAPEELFVLPASFGQKRMWLLEQAGNGTALYTVRAALRLRGPLDHGALERALTEVVARHEVLRTVLRLDGNDIAQVVRAPGPVPLPVVAVPAGPEAASALAGELSREPFDLAAGPLLRCTLLRLAEDDHVLLALVHHSVCDGVSLGVLLRELTALYEPCLRGTAHPLEELPLQYADYAVWQREQVASGALEEQLSHWGERLAGVPELRLPADLPRPAVRAWSAVSAPVKVAAPVVRQLRLTAPGGGVTASMAALAAYAVVLSRWSGQHDLVVGLPVAGRSEVDLEPLVGFFVNTLPIRVDLAGDPSFGELLGRVRDRCVEAYARADVPFELMVERAHPDRRAGRLPLAQTLLNVQRAVPPGLAPITGVTLEPFELPDTALQFDAVADLVERGDAVSGHVSLSADLFTAETAELVARSLASVLRAASAAPGTPLSALPCPVADARAAAPGAVDEDHGAPGAYETHEESRTGDGRPRTPGEHLLAALWREVLELPEVGVHDEFYASGGNSMRAVRIVTAARERGLELPLDRMLGQHTIHEVIAHIEAAAPAAVPA</sequence>